<evidence type="ECO:0000313" key="4">
    <source>
        <dbReference type="EMBL" id="KYN49998.1"/>
    </source>
</evidence>
<reference evidence="4 5" key="1">
    <citation type="submission" date="2016-03" db="EMBL/GenBank/DDBJ databases">
        <title>Cyphomyrmex costatus WGS genome.</title>
        <authorList>
            <person name="Nygaard S."/>
            <person name="Hu H."/>
            <person name="Boomsma J."/>
            <person name="Zhang G."/>
        </authorList>
    </citation>
    <scope>NUCLEOTIDE SEQUENCE [LARGE SCALE GENOMIC DNA]</scope>
    <source>
        <strain evidence="4">MS0001</strain>
        <tissue evidence="4">Whole body</tissue>
    </source>
</reference>
<evidence type="ECO:0000256" key="1">
    <source>
        <dbReference type="ARBA" id="ARBA00022763"/>
    </source>
</evidence>
<comment type="caution">
    <text evidence="4">The sequence shown here is derived from an EMBL/GenBank/DDBJ whole genome shotgun (WGS) entry which is preliminary data.</text>
</comment>
<keyword evidence="5" id="KW-1185">Reference proteome</keyword>
<keyword evidence="3" id="KW-0234">DNA repair</keyword>
<dbReference type="Gene3D" id="3.40.50.10130">
    <property type="match status" value="1"/>
</dbReference>
<gene>
    <name evidence="4" type="ORF">ALC62_00025</name>
</gene>
<dbReference type="GO" id="GO:0000724">
    <property type="term" value="P:double-strand break repair via homologous recombination"/>
    <property type="evidence" value="ECO:0007669"/>
    <property type="project" value="TreeGrafter"/>
</dbReference>
<evidence type="ECO:0000256" key="2">
    <source>
        <dbReference type="ARBA" id="ARBA00022801"/>
    </source>
</evidence>
<evidence type="ECO:0000313" key="5">
    <source>
        <dbReference type="Proteomes" id="UP000078542"/>
    </source>
</evidence>
<keyword evidence="4" id="KW-0540">Nuclease</keyword>
<proteinExistence type="predicted"/>
<dbReference type="GO" id="GO:0000110">
    <property type="term" value="C:nucleotide-excision repair factor 1 complex"/>
    <property type="evidence" value="ECO:0007669"/>
    <property type="project" value="TreeGrafter"/>
</dbReference>
<dbReference type="PANTHER" id="PTHR10150:SF0">
    <property type="entry name" value="DNA REPAIR ENDONUCLEASE XPF"/>
    <property type="match status" value="1"/>
</dbReference>
<evidence type="ECO:0000256" key="3">
    <source>
        <dbReference type="ARBA" id="ARBA00023204"/>
    </source>
</evidence>
<dbReference type="STRING" id="456900.A0A151K2C9"/>
<organism evidence="4 5">
    <name type="scientific">Cyphomyrmex costatus</name>
    <dbReference type="NCBI Taxonomy" id="456900"/>
    <lineage>
        <taxon>Eukaryota</taxon>
        <taxon>Metazoa</taxon>
        <taxon>Ecdysozoa</taxon>
        <taxon>Arthropoda</taxon>
        <taxon>Hexapoda</taxon>
        <taxon>Insecta</taxon>
        <taxon>Pterygota</taxon>
        <taxon>Neoptera</taxon>
        <taxon>Endopterygota</taxon>
        <taxon>Hymenoptera</taxon>
        <taxon>Apocrita</taxon>
        <taxon>Aculeata</taxon>
        <taxon>Formicoidea</taxon>
        <taxon>Formicidae</taxon>
        <taxon>Myrmicinae</taxon>
        <taxon>Cyphomyrmex</taxon>
    </lineage>
</organism>
<dbReference type="GO" id="GO:0003684">
    <property type="term" value="F:damaged DNA binding"/>
    <property type="evidence" value="ECO:0007669"/>
    <property type="project" value="TreeGrafter"/>
</dbReference>
<dbReference type="GO" id="GO:0000712">
    <property type="term" value="P:resolution of meiotic recombination intermediates"/>
    <property type="evidence" value="ECO:0007669"/>
    <property type="project" value="TreeGrafter"/>
</dbReference>
<dbReference type="GO" id="GO:0000014">
    <property type="term" value="F:single-stranded DNA endodeoxyribonuclease activity"/>
    <property type="evidence" value="ECO:0007669"/>
    <property type="project" value="TreeGrafter"/>
</dbReference>
<dbReference type="GO" id="GO:1901255">
    <property type="term" value="P:nucleotide-excision repair involved in interstrand cross-link repair"/>
    <property type="evidence" value="ECO:0007669"/>
    <property type="project" value="TreeGrafter"/>
</dbReference>
<dbReference type="EMBL" id="LKEX01008275">
    <property type="protein sequence ID" value="KYN49998.1"/>
    <property type="molecule type" value="Genomic_DNA"/>
</dbReference>
<name>A0A151K2C9_9HYME</name>
<sequence length="49" mass="5764">MAKLQLLTLHFPKLKIVWSPSPHATAQLFEELKVTYYTQIQGMEVTRYL</sequence>
<accession>A0A151K2C9</accession>
<keyword evidence="1" id="KW-0227">DNA damage</keyword>
<dbReference type="PANTHER" id="PTHR10150">
    <property type="entry name" value="DNA REPAIR ENDONUCLEASE XPF"/>
    <property type="match status" value="1"/>
</dbReference>
<dbReference type="GO" id="GO:0003697">
    <property type="term" value="F:single-stranded DNA binding"/>
    <property type="evidence" value="ECO:0007669"/>
    <property type="project" value="TreeGrafter"/>
</dbReference>
<keyword evidence="2" id="KW-0378">Hydrolase</keyword>
<protein>
    <submittedName>
        <fullName evidence="4">DNA repair endonuclease XPF</fullName>
    </submittedName>
</protein>
<dbReference type="Proteomes" id="UP000078542">
    <property type="component" value="Unassembled WGS sequence"/>
</dbReference>
<keyword evidence="4" id="KW-0255">Endonuclease</keyword>
<dbReference type="AlphaFoldDB" id="A0A151K2C9"/>